<protein>
    <recommendedName>
        <fullName evidence="4">Retrotransposon gag domain-containing protein</fullName>
    </recommendedName>
</protein>
<feature type="region of interest" description="Disordered" evidence="1">
    <location>
        <begin position="131"/>
        <end position="163"/>
    </location>
</feature>
<gene>
    <name evidence="2" type="ORF">Cni_G06773</name>
</gene>
<dbReference type="EMBL" id="CP136891">
    <property type="protein sequence ID" value="WOK98063.1"/>
    <property type="molecule type" value="Genomic_DNA"/>
</dbReference>
<sequence>MGEGFSNFLGKNHFVVVCLSPAKVFLNRFTTSWVYYKIEDALHYVSQRQHEPLREYICRFQAIVAKIPNLDSRVKFSTIKFELKPRHFDDHIALTKPRDMAEFQEKVISFIEMEELREAKKADRKNIKVTVEDKKSRRANKKSEDCNRHKQDDGKGHHLARTPDMKGAHLLTLGEKPFYRRSTTCSCLDPLIVLKG</sequence>
<dbReference type="Proteomes" id="UP001327560">
    <property type="component" value="Chromosome 2"/>
</dbReference>
<proteinExistence type="predicted"/>
<keyword evidence="3" id="KW-1185">Reference proteome</keyword>
<accession>A0AAQ3Q536</accession>
<evidence type="ECO:0000313" key="2">
    <source>
        <dbReference type="EMBL" id="WOK98063.1"/>
    </source>
</evidence>
<evidence type="ECO:0000256" key="1">
    <source>
        <dbReference type="SAM" id="MobiDB-lite"/>
    </source>
</evidence>
<reference evidence="2 3" key="1">
    <citation type="submission" date="2023-10" db="EMBL/GenBank/DDBJ databases">
        <title>Chromosome-scale genome assembly provides insights into flower coloration mechanisms of Canna indica.</title>
        <authorList>
            <person name="Li C."/>
        </authorList>
    </citation>
    <scope>NUCLEOTIDE SEQUENCE [LARGE SCALE GENOMIC DNA]</scope>
    <source>
        <tissue evidence="2">Flower</tissue>
    </source>
</reference>
<name>A0AAQ3Q536_9LILI</name>
<organism evidence="2 3">
    <name type="scientific">Canna indica</name>
    <name type="common">Indian-shot</name>
    <dbReference type="NCBI Taxonomy" id="4628"/>
    <lineage>
        <taxon>Eukaryota</taxon>
        <taxon>Viridiplantae</taxon>
        <taxon>Streptophyta</taxon>
        <taxon>Embryophyta</taxon>
        <taxon>Tracheophyta</taxon>
        <taxon>Spermatophyta</taxon>
        <taxon>Magnoliopsida</taxon>
        <taxon>Liliopsida</taxon>
        <taxon>Zingiberales</taxon>
        <taxon>Cannaceae</taxon>
        <taxon>Canna</taxon>
    </lineage>
</organism>
<evidence type="ECO:0000313" key="3">
    <source>
        <dbReference type="Proteomes" id="UP001327560"/>
    </source>
</evidence>
<dbReference type="AlphaFoldDB" id="A0AAQ3Q536"/>
<evidence type="ECO:0008006" key="4">
    <source>
        <dbReference type="Google" id="ProtNLM"/>
    </source>
</evidence>